<evidence type="ECO:0000256" key="4">
    <source>
        <dbReference type="ARBA" id="ARBA00023136"/>
    </source>
</evidence>
<reference evidence="8" key="1">
    <citation type="submission" date="2019-02" db="EMBL/GenBank/DDBJ databases">
        <authorList>
            <person name="Gruber-Vodicka R. H."/>
            <person name="Seah K. B. B."/>
        </authorList>
    </citation>
    <scope>NUCLEOTIDE SEQUENCE</scope>
    <source>
        <strain evidence="9">BECK_BY19</strain>
        <strain evidence="8">BECK_BY8</strain>
    </source>
</reference>
<keyword evidence="6 7" id="KW-0961">Cell wall biogenesis/degradation</keyword>
<dbReference type="GO" id="GO:0008932">
    <property type="term" value="F:lytic endotransglycosylase activity"/>
    <property type="evidence" value="ECO:0007669"/>
    <property type="project" value="UniProtKB-UniRule"/>
</dbReference>
<evidence type="ECO:0000256" key="5">
    <source>
        <dbReference type="ARBA" id="ARBA00023239"/>
    </source>
</evidence>
<dbReference type="PANTHER" id="PTHR30518:SF2">
    <property type="entry name" value="ENDOLYTIC MUREIN TRANSGLYCOSYLASE"/>
    <property type="match status" value="1"/>
</dbReference>
<feature type="site" description="Important for catalytic activity" evidence="7">
    <location>
        <position position="269"/>
    </location>
</feature>
<dbReference type="Gene3D" id="3.30.160.60">
    <property type="entry name" value="Classic Zinc Finger"/>
    <property type="match status" value="1"/>
</dbReference>
<dbReference type="AlphaFoldDB" id="A0A451A1V8"/>
<dbReference type="InterPro" id="IPR003770">
    <property type="entry name" value="MLTG-like"/>
</dbReference>
<comment type="function">
    <text evidence="7">Functions as a peptidoglycan terminase that cleaves nascent peptidoglycan strands endolytically to terminate their elongation.</text>
</comment>
<protein>
    <recommendedName>
        <fullName evidence="7">Endolytic murein transglycosylase</fullName>
        <ecNumber evidence="7">4.2.2.29</ecNumber>
    </recommendedName>
    <alternativeName>
        <fullName evidence="7">Peptidoglycan lytic transglycosylase</fullName>
    </alternativeName>
    <alternativeName>
        <fullName evidence="7">Peptidoglycan polymerization terminase</fullName>
    </alternativeName>
</protein>
<dbReference type="PANTHER" id="PTHR30518">
    <property type="entry name" value="ENDOLYTIC MUREIN TRANSGLYCOSYLASE"/>
    <property type="match status" value="1"/>
</dbReference>
<keyword evidence="3 7" id="KW-1133">Transmembrane helix</keyword>
<proteinExistence type="inferred from homology"/>
<dbReference type="Gene3D" id="3.30.1490.480">
    <property type="entry name" value="Endolytic murein transglycosylase"/>
    <property type="match status" value="1"/>
</dbReference>
<keyword evidence="2 7" id="KW-0812">Transmembrane</keyword>
<comment type="similarity">
    <text evidence="7">Belongs to the transglycosylase MltG family.</text>
</comment>
<dbReference type="EMBL" id="CAADFZ010000009">
    <property type="protein sequence ID" value="VFK59997.1"/>
    <property type="molecule type" value="Genomic_DNA"/>
</dbReference>
<organism evidence="8">
    <name type="scientific">Candidatus Kentrum sp. UNK</name>
    <dbReference type="NCBI Taxonomy" id="2126344"/>
    <lineage>
        <taxon>Bacteria</taxon>
        <taxon>Pseudomonadati</taxon>
        <taxon>Pseudomonadota</taxon>
        <taxon>Gammaproteobacteria</taxon>
        <taxon>Candidatus Kentrum</taxon>
    </lineage>
</organism>
<feature type="transmembrane region" description="Helical" evidence="7">
    <location>
        <begin position="54"/>
        <end position="73"/>
    </location>
</feature>
<keyword evidence="1 7" id="KW-1003">Cell membrane</keyword>
<dbReference type="CDD" id="cd08010">
    <property type="entry name" value="MltG_like"/>
    <property type="match status" value="1"/>
</dbReference>
<name>A0A451A1V8_9GAMM</name>
<evidence type="ECO:0000256" key="2">
    <source>
        <dbReference type="ARBA" id="ARBA00022692"/>
    </source>
</evidence>
<dbReference type="HAMAP" id="MF_02065">
    <property type="entry name" value="MltG"/>
    <property type="match status" value="1"/>
</dbReference>
<evidence type="ECO:0000256" key="1">
    <source>
        <dbReference type="ARBA" id="ARBA00022475"/>
    </source>
</evidence>
<dbReference type="EC" id="4.2.2.29" evidence="7"/>
<dbReference type="GO" id="GO:0071555">
    <property type="term" value="P:cell wall organization"/>
    <property type="evidence" value="ECO:0007669"/>
    <property type="project" value="UniProtKB-KW"/>
</dbReference>
<dbReference type="GO" id="GO:0005886">
    <property type="term" value="C:plasma membrane"/>
    <property type="evidence" value="ECO:0007669"/>
    <property type="project" value="UniProtKB-SubCell"/>
</dbReference>
<dbReference type="EMBL" id="CAADGD010000108">
    <property type="protein sequence ID" value="VFK72334.1"/>
    <property type="molecule type" value="Genomic_DNA"/>
</dbReference>
<evidence type="ECO:0000256" key="7">
    <source>
        <dbReference type="HAMAP-Rule" id="MF_02065"/>
    </source>
</evidence>
<comment type="catalytic activity">
    <reaction evidence="7">
        <text>a peptidoglycan chain = a peptidoglycan chain with N-acetyl-1,6-anhydromuramyl-[peptide] at the reducing end + a peptidoglycan chain with N-acetylglucosamine at the non-reducing end.</text>
        <dbReference type="EC" id="4.2.2.29"/>
    </reaction>
</comment>
<keyword evidence="4 7" id="KW-0472">Membrane</keyword>
<keyword evidence="5 7" id="KW-0456">Lyase</keyword>
<keyword evidence="7" id="KW-0997">Cell inner membrane</keyword>
<evidence type="ECO:0000313" key="8">
    <source>
        <dbReference type="EMBL" id="VFK59997.1"/>
    </source>
</evidence>
<evidence type="ECO:0000256" key="3">
    <source>
        <dbReference type="ARBA" id="ARBA00022989"/>
    </source>
</evidence>
<dbReference type="NCBIfam" id="TIGR00247">
    <property type="entry name" value="endolytic transglycosylase MltG"/>
    <property type="match status" value="1"/>
</dbReference>
<dbReference type="GO" id="GO:0009252">
    <property type="term" value="P:peptidoglycan biosynthetic process"/>
    <property type="evidence" value="ECO:0007669"/>
    <property type="project" value="UniProtKB-UniRule"/>
</dbReference>
<dbReference type="Pfam" id="PF02618">
    <property type="entry name" value="YceG"/>
    <property type="match status" value="1"/>
</dbReference>
<comment type="subcellular location">
    <subcellularLocation>
        <location evidence="7">Cell inner membrane</location>
        <topology evidence="7">Single-pass membrane protein</topology>
    </subcellularLocation>
</comment>
<evidence type="ECO:0000256" key="6">
    <source>
        <dbReference type="ARBA" id="ARBA00023316"/>
    </source>
</evidence>
<evidence type="ECO:0000313" key="9">
    <source>
        <dbReference type="EMBL" id="VFK72334.1"/>
    </source>
</evidence>
<gene>
    <name evidence="7" type="primary">mltG</name>
    <name evidence="8" type="ORF">BECKUNK1418G_GA0071005_100975</name>
    <name evidence="9" type="ORF">BECKUNK1418H_GA0071006_110811</name>
</gene>
<accession>A0A451A1V8</accession>
<sequence length="390" mass="44307">MTYYSVALGKYGRFVSPARRNKLSERVLIARLLGRIRNRLNRPGTRFLRNGGRWFIIGGVLLLIVASSGWLLFERHARVMQTPLHIDGDAVLLVVKPGMSLRGVAMELSERNILPHPIHLVWEAVWQGITGKVKIGEYRIEPGLTPNGLLDKLIEGKILQRALTIIEGWSFKELMHAIRTSEYLTQTLEEDLSDEVIMERIGRPGEHPEGRFYPDTYHFPLGMPDVTFLERAYRTMEKRLADAWTKRAEKLPYQTPLEALTLASIVEKETGNPDERARIAGVFVYRLQLGMRLQSDPTVIYGMGESFTGNIRRSDLRKSTPYNTYTEDGLPPTPIAMPGSAAIHAALHPMVGKDLFFVAKGDGSHYFSATFAEHKRAVARYQLRRKREKK</sequence>